<reference evidence="3" key="1">
    <citation type="submission" date="2020-03" db="EMBL/GenBank/DDBJ databases">
        <title>Genome sequences of seven Enterobacteriaceae strains isolated from Canadian wastewater treatment facilities.</title>
        <authorList>
            <person name="Huang H."/>
            <person name="Chmara J.T."/>
            <person name="Duceppe M.-O."/>
        </authorList>
    </citation>
    <scope>NUCLEOTIDE SEQUENCE [LARGE SCALE GENOMIC DNA]</scope>
    <source>
        <strain evidence="3">Biosolid 3</strain>
    </source>
</reference>
<sequence>MRVKLLSACLFAAISCQPVFAKSESFIAKIEDIRANRSALDENQESIRAERIFIVGDNPCNDVYFHVNANSLALSPKKYQEFIMDVWQQAQKERYFRFTTTACNETSSQMATKIEACNEKICDAKFVIDDSIIWLHGTIGDLQVLNRNDAIDIGEFFIRLPLDFDKEKKLWKVTGWYLGNDLDTSGEGKHKAFEGYTDTEDFSSQKFIADFTTYYKSGERAAEISFNQQGLRDGKFNSWHKNGKIDQKIKFFDGKIDGESIQFNDNGTVANKSVFNSGVHADGSCNHYDGNGNVLREHSYLDGKYEGKYVDYYSAGKPELESFYKNGVVVGEKKEYFENGKIKSLSHFDEQGKIDGIQETYAESGKLISRVVYKNTQPVSTERWYVTGKEKYLEQYDENRKKHGDMKEWAENGKLIHHVKFNRGDITSERKWTDKGAPLYEVVYEDDSKINIKRTWSEETGKLTQESHYDDYTLSGVTKRWDEKTGRLILETNYKNGAEEGLRKNYDPQTGVLIMESWNEGYSFVKHFVNNQPSMRKYKNGKLITAGCDATKLLDNPEEVKKQAESGDANSQVQIGYYFDGCSKYKEAESWMLKSADQKNSDALYYLAQIYLSGKKDEIAEDMPKFRKFLMEAAEAGNMDAQNSVGNRLLPEEVCRHILSSCDAKYRYPISDIDKALYWLDKAAEQGDIGALSSLGKIYGYGIGVPEYTEKARQYYLDLEKVAPEFARTQINEFNAYNASKNKGS</sequence>
<evidence type="ECO:0000256" key="1">
    <source>
        <dbReference type="SAM" id="SignalP"/>
    </source>
</evidence>
<dbReference type="EMBL" id="CP054160">
    <property type="protein sequence ID" value="QKJ57297.1"/>
    <property type="molecule type" value="Genomic_DNA"/>
</dbReference>
<dbReference type="AlphaFoldDB" id="A0AAE7JRU9"/>
<dbReference type="InterPro" id="IPR011990">
    <property type="entry name" value="TPR-like_helical_dom_sf"/>
</dbReference>
<keyword evidence="1" id="KW-0732">Signal</keyword>
<dbReference type="SUPFAM" id="SSF82185">
    <property type="entry name" value="Histone H3 K4-specific methyltransferase SET7/9 N-terminal domain"/>
    <property type="match status" value="1"/>
</dbReference>
<name>A0AAE7JRU9_SERFO</name>
<protein>
    <submittedName>
        <fullName evidence="2">Uncharacterized protein</fullName>
    </submittedName>
</protein>
<dbReference type="PANTHER" id="PTHR11102">
    <property type="entry name" value="SEL-1-LIKE PROTEIN"/>
    <property type="match status" value="1"/>
</dbReference>
<accession>A0AAE7JRU9</accession>
<dbReference type="SMART" id="SM00671">
    <property type="entry name" value="SEL1"/>
    <property type="match status" value="4"/>
</dbReference>
<dbReference type="InterPro" id="IPR011652">
    <property type="entry name" value="MORN_2"/>
</dbReference>
<evidence type="ECO:0000313" key="2">
    <source>
        <dbReference type="EMBL" id="QKJ57297.1"/>
    </source>
</evidence>
<feature type="signal peptide" evidence="1">
    <location>
        <begin position="1"/>
        <end position="21"/>
    </location>
</feature>
<dbReference type="Gene3D" id="1.25.40.10">
    <property type="entry name" value="Tetratricopeptide repeat domain"/>
    <property type="match status" value="1"/>
</dbReference>
<evidence type="ECO:0000313" key="3">
    <source>
        <dbReference type="Proteomes" id="UP000503464"/>
    </source>
</evidence>
<dbReference type="SUPFAM" id="SSF81901">
    <property type="entry name" value="HCP-like"/>
    <property type="match status" value="1"/>
</dbReference>
<gene>
    <name evidence="2" type="ORF">G9399_01420</name>
</gene>
<dbReference type="Pfam" id="PF08238">
    <property type="entry name" value="Sel1"/>
    <property type="match status" value="4"/>
</dbReference>
<dbReference type="RefSeq" id="WP_173408564.1">
    <property type="nucleotide sequence ID" value="NZ_CP054160.3"/>
</dbReference>
<proteinExistence type="predicted"/>
<dbReference type="InterPro" id="IPR050767">
    <property type="entry name" value="Sel1_AlgK"/>
</dbReference>
<dbReference type="Gene3D" id="3.90.930.1">
    <property type="match status" value="3"/>
</dbReference>
<dbReference type="Proteomes" id="UP000503464">
    <property type="component" value="Chromosome"/>
</dbReference>
<dbReference type="PROSITE" id="PS51257">
    <property type="entry name" value="PROKAR_LIPOPROTEIN"/>
    <property type="match status" value="1"/>
</dbReference>
<dbReference type="Pfam" id="PF07661">
    <property type="entry name" value="MORN_2"/>
    <property type="match status" value="4"/>
</dbReference>
<feature type="chain" id="PRO_5041985577" evidence="1">
    <location>
        <begin position="22"/>
        <end position="745"/>
    </location>
</feature>
<organism evidence="2 3">
    <name type="scientific">Serratia fonticola</name>
    <dbReference type="NCBI Taxonomy" id="47917"/>
    <lineage>
        <taxon>Bacteria</taxon>
        <taxon>Pseudomonadati</taxon>
        <taxon>Pseudomonadota</taxon>
        <taxon>Gammaproteobacteria</taxon>
        <taxon>Enterobacterales</taxon>
        <taxon>Yersiniaceae</taxon>
        <taxon>Serratia</taxon>
    </lineage>
</organism>
<dbReference type="PANTHER" id="PTHR11102:SF160">
    <property type="entry name" value="ERAD-ASSOCIATED E3 UBIQUITIN-PROTEIN LIGASE COMPONENT HRD3"/>
    <property type="match status" value="1"/>
</dbReference>
<dbReference type="InterPro" id="IPR006597">
    <property type="entry name" value="Sel1-like"/>
</dbReference>